<dbReference type="AlphaFoldDB" id="A0AAE1S3T9"/>
<feature type="region of interest" description="Disordered" evidence="1">
    <location>
        <begin position="59"/>
        <end position="82"/>
    </location>
</feature>
<dbReference type="PANTHER" id="PTHR33474">
    <property type="entry name" value="TRANSMEMBRANE PROTEIN"/>
    <property type="match status" value="1"/>
</dbReference>
<protein>
    <submittedName>
        <fullName evidence="3">Uncharacterized protein</fullName>
    </submittedName>
</protein>
<dbReference type="PANTHER" id="PTHR33474:SF2">
    <property type="entry name" value="TRANSMEMBRANE PROTEIN"/>
    <property type="match status" value="1"/>
</dbReference>
<proteinExistence type="predicted"/>
<evidence type="ECO:0000313" key="3">
    <source>
        <dbReference type="EMBL" id="KAK4362237.1"/>
    </source>
</evidence>
<evidence type="ECO:0000256" key="1">
    <source>
        <dbReference type="SAM" id="MobiDB-lite"/>
    </source>
</evidence>
<name>A0AAE1S3T9_9SOLA</name>
<gene>
    <name evidence="3" type="ORF">RND71_017478</name>
</gene>
<organism evidence="3 4">
    <name type="scientific">Anisodus tanguticus</name>
    <dbReference type="NCBI Taxonomy" id="243964"/>
    <lineage>
        <taxon>Eukaryota</taxon>
        <taxon>Viridiplantae</taxon>
        <taxon>Streptophyta</taxon>
        <taxon>Embryophyta</taxon>
        <taxon>Tracheophyta</taxon>
        <taxon>Spermatophyta</taxon>
        <taxon>Magnoliopsida</taxon>
        <taxon>eudicotyledons</taxon>
        <taxon>Gunneridae</taxon>
        <taxon>Pentapetalae</taxon>
        <taxon>asterids</taxon>
        <taxon>lamiids</taxon>
        <taxon>Solanales</taxon>
        <taxon>Solanaceae</taxon>
        <taxon>Solanoideae</taxon>
        <taxon>Hyoscyameae</taxon>
        <taxon>Anisodus</taxon>
    </lineage>
</organism>
<sequence length="82" mass="9099">MAATFISLFLAFLWFSHAINAVPITRSISLVMDISQEHKVLENTHMANMEESLEVEINDYPGSGANNRHTPRPPLGKGCVEC</sequence>
<comment type="caution">
    <text evidence="3">The sequence shown here is derived from an EMBL/GenBank/DDBJ whole genome shotgun (WGS) entry which is preliminary data.</text>
</comment>
<reference evidence="3" key="1">
    <citation type="submission" date="2023-12" db="EMBL/GenBank/DDBJ databases">
        <title>Genome assembly of Anisodus tanguticus.</title>
        <authorList>
            <person name="Wang Y.-J."/>
        </authorList>
    </citation>
    <scope>NUCLEOTIDE SEQUENCE</scope>
    <source>
        <strain evidence="3">KB-2021</strain>
        <tissue evidence="3">Leaf</tissue>
    </source>
</reference>
<dbReference type="Proteomes" id="UP001291623">
    <property type="component" value="Unassembled WGS sequence"/>
</dbReference>
<keyword evidence="4" id="KW-1185">Reference proteome</keyword>
<keyword evidence="2" id="KW-0732">Signal</keyword>
<evidence type="ECO:0000256" key="2">
    <source>
        <dbReference type="SAM" id="SignalP"/>
    </source>
</evidence>
<feature type="chain" id="PRO_5041989563" evidence="2">
    <location>
        <begin position="22"/>
        <end position="82"/>
    </location>
</feature>
<evidence type="ECO:0000313" key="4">
    <source>
        <dbReference type="Proteomes" id="UP001291623"/>
    </source>
</evidence>
<feature type="signal peptide" evidence="2">
    <location>
        <begin position="1"/>
        <end position="21"/>
    </location>
</feature>
<accession>A0AAE1S3T9</accession>
<dbReference type="EMBL" id="JAVYJV010000009">
    <property type="protein sequence ID" value="KAK4362237.1"/>
    <property type="molecule type" value="Genomic_DNA"/>
</dbReference>